<dbReference type="InterPro" id="IPR011234">
    <property type="entry name" value="Fumarylacetoacetase-like_C"/>
</dbReference>
<dbReference type="EC" id="5.3.2.2" evidence="9"/>
<evidence type="ECO:0000256" key="10">
    <source>
        <dbReference type="ARBA" id="ARBA00044980"/>
    </source>
</evidence>
<dbReference type="PANTHER" id="PTHR11820">
    <property type="entry name" value="ACYLPYRUVASE"/>
    <property type="match status" value="1"/>
</dbReference>
<comment type="catalytic activity">
    <reaction evidence="13">
        <text>oxaloacetate + H(+) = pyruvate + CO2</text>
        <dbReference type="Rhea" id="RHEA:15641"/>
        <dbReference type="ChEBI" id="CHEBI:15361"/>
        <dbReference type="ChEBI" id="CHEBI:15378"/>
        <dbReference type="ChEBI" id="CHEBI:16452"/>
        <dbReference type="ChEBI" id="CHEBI:16526"/>
        <dbReference type="EC" id="4.1.1.112"/>
    </reaction>
</comment>
<comment type="similarity">
    <text evidence="1">Belongs to the FAH family.</text>
</comment>
<comment type="catalytic activity">
    <reaction evidence="12">
        <text>3-fumarylpyruvate + H2O = fumarate + pyruvate + H(+)</text>
        <dbReference type="Rhea" id="RHEA:26168"/>
        <dbReference type="ChEBI" id="CHEBI:15361"/>
        <dbReference type="ChEBI" id="CHEBI:15377"/>
        <dbReference type="ChEBI" id="CHEBI:15378"/>
        <dbReference type="ChEBI" id="CHEBI:16854"/>
        <dbReference type="ChEBI" id="CHEBI:29806"/>
    </reaction>
</comment>
<dbReference type="GO" id="GO:0047621">
    <property type="term" value="F:acylpyruvate hydrolase activity"/>
    <property type="evidence" value="ECO:0007669"/>
    <property type="project" value="UniProtKB-EC"/>
</dbReference>
<evidence type="ECO:0000256" key="6">
    <source>
        <dbReference type="ARBA" id="ARBA00042340"/>
    </source>
</evidence>
<evidence type="ECO:0000256" key="9">
    <source>
        <dbReference type="ARBA" id="ARBA00044973"/>
    </source>
</evidence>
<dbReference type="GO" id="GO:0050163">
    <property type="term" value="F:oxaloacetate tautomerase activity"/>
    <property type="evidence" value="ECO:0007669"/>
    <property type="project" value="UniProtKB-EC"/>
</dbReference>
<dbReference type="EC" id="3.7.1.5" evidence="5"/>
<evidence type="ECO:0000256" key="3">
    <source>
        <dbReference type="ARBA" id="ARBA00022723"/>
    </source>
</evidence>
<accession>A0AAV7XPR3</accession>
<evidence type="ECO:0000259" key="15">
    <source>
        <dbReference type="Pfam" id="PF01557"/>
    </source>
</evidence>
<dbReference type="AlphaFoldDB" id="A0AAV7XPR3"/>
<evidence type="ECO:0000256" key="5">
    <source>
        <dbReference type="ARBA" id="ARBA00039040"/>
    </source>
</evidence>
<evidence type="ECO:0000256" key="13">
    <source>
        <dbReference type="ARBA" id="ARBA00047973"/>
    </source>
</evidence>
<dbReference type="Pfam" id="PF01557">
    <property type="entry name" value="FAA_hydrolase"/>
    <property type="match status" value="1"/>
</dbReference>
<dbReference type="PANTHER" id="PTHR11820:SF7">
    <property type="entry name" value="ACYLPYRUVASE FAHD1, MITOCHONDRIAL"/>
    <property type="match status" value="1"/>
</dbReference>
<gene>
    <name evidence="16" type="ORF">ONE63_008884</name>
</gene>
<dbReference type="EC" id="4.1.1.112" evidence="2"/>
<name>A0AAV7XPR3_9NEOP</name>
<evidence type="ECO:0000256" key="1">
    <source>
        <dbReference type="ARBA" id="ARBA00010211"/>
    </source>
</evidence>
<keyword evidence="17" id="KW-1185">Reference proteome</keyword>
<evidence type="ECO:0000256" key="14">
    <source>
        <dbReference type="ARBA" id="ARBA00048846"/>
    </source>
</evidence>
<feature type="domain" description="Fumarylacetoacetase-like C-terminal" evidence="15">
    <location>
        <begin position="34"/>
        <end position="233"/>
    </location>
</feature>
<evidence type="ECO:0000256" key="12">
    <source>
        <dbReference type="ARBA" id="ARBA00047963"/>
    </source>
</evidence>
<evidence type="ECO:0000313" key="17">
    <source>
        <dbReference type="Proteomes" id="UP001075354"/>
    </source>
</evidence>
<evidence type="ECO:0000256" key="8">
    <source>
        <dbReference type="ARBA" id="ARBA00044911"/>
    </source>
</evidence>
<reference evidence="16" key="1">
    <citation type="submission" date="2022-12" db="EMBL/GenBank/DDBJ databases">
        <title>Chromosome-level genome assembly of the bean flower thrips Megalurothrips usitatus.</title>
        <authorList>
            <person name="Ma L."/>
            <person name="Liu Q."/>
            <person name="Li H."/>
            <person name="Cai W."/>
        </authorList>
    </citation>
    <scope>NUCLEOTIDE SEQUENCE</scope>
    <source>
        <strain evidence="16">Cailab_2022a</strain>
    </source>
</reference>
<organism evidence="16 17">
    <name type="scientific">Megalurothrips usitatus</name>
    <name type="common">bean blossom thrips</name>
    <dbReference type="NCBI Taxonomy" id="439358"/>
    <lineage>
        <taxon>Eukaryota</taxon>
        <taxon>Metazoa</taxon>
        <taxon>Ecdysozoa</taxon>
        <taxon>Arthropoda</taxon>
        <taxon>Hexapoda</taxon>
        <taxon>Insecta</taxon>
        <taxon>Pterygota</taxon>
        <taxon>Neoptera</taxon>
        <taxon>Paraneoptera</taxon>
        <taxon>Thysanoptera</taxon>
        <taxon>Terebrantia</taxon>
        <taxon>Thripoidea</taxon>
        <taxon>Thripidae</taxon>
        <taxon>Megalurothrips</taxon>
    </lineage>
</organism>
<evidence type="ECO:0000256" key="2">
    <source>
        <dbReference type="ARBA" id="ARBA00012947"/>
    </source>
</evidence>
<dbReference type="GO" id="GO:0008948">
    <property type="term" value="F:oxaloacetate decarboxylase activity"/>
    <property type="evidence" value="ECO:0007669"/>
    <property type="project" value="UniProtKB-EC"/>
</dbReference>
<dbReference type="SUPFAM" id="SSF56529">
    <property type="entry name" value="FAH"/>
    <property type="match status" value="1"/>
</dbReference>
<dbReference type="Proteomes" id="UP001075354">
    <property type="component" value="Chromosome 7"/>
</dbReference>
<proteinExistence type="inferred from homology"/>
<dbReference type="EMBL" id="JAPTSV010000007">
    <property type="protein sequence ID" value="KAJ1525666.1"/>
    <property type="molecule type" value="Genomic_DNA"/>
</dbReference>
<dbReference type="GO" id="GO:0046872">
    <property type="term" value="F:metal ion binding"/>
    <property type="evidence" value="ECO:0007669"/>
    <property type="project" value="UniProtKB-KW"/>
</dbReference>
<evidence type="ECO:0000256" key="4">
    <source>
        <dbReference type="ARBA" id="ARBA00032305"/>
    </source>
</evidence>
<protein>
    <recommendedName>
        <fullName evidence="10">Oxaloacetate tautomerase FAHD1, mitochondrial</fullName>
        <ecNumber evidence="5">3.7.1.5</ecNumber>
        <ecNumber evidence="2">4.1.1.112</ecNumber>
        <ecNumber evidence="9">5.3.2.2</ecNumber>
    </recommendedName>
    <alternativeName>
        <fullName evidence="7">Acylpyruvase FAHD1</fullName>
    </alternativeName>
    <alternativeName>
        <fullName evidence="6">Fumarylacetoacetate hydrolase domain-containing protein 1</fullName>
    </alternativeName>
    <alternativeName>
        <fullName evidence="4">Oxaloacetate decarboxylase</fullName>
    </alternativeName>
</protein>
<dbReference type="FunFam" id="3.90.850.10:FF:000003">
    <property type="entry name" value="Fumarylacetoacetate hydrolase domain-containing 1"/>
    <property type="match status" value="1"/>
</dbReference>
<evidence type="ECO:0000313" key="16">
    <source>
        <dbReference type="EMBL" id="KAJ1525666.1"/>
    </source>
</evidence>
<dbReference type="GO" id="GO:0005739">
    <property type="term" value="C:mitochondrion"/>
    <property type="evidence" value="ECO:0007669"/>
    <property type="project" value="TreeGrafter"/>
</dbReference>
<sequence length="237" mass="25576">MLALAVRSFCPQATLASRMASKAHLSNFSEVGRKIVGAALNYKSLAQANNVPHPPRPIIFLKATSSYINVGQVIEVPKADIVNHEVELGVIIGKKCKKVSESNAIDYIGGYCLALDMTNVSILTEARKASAPWDLGKGFDTACPVSKFIPKEAIKDPDNVKLWLKINGETKQNGNTNDMIFSTAHLISYVSQFMTLEPGDLVLTGSPSGVGPVKPNDVLECGLENLVTMKFEVRASD</sequence>
<dbReference type="GO" id="GO:0018773">
    <property type="term" value="F:acetylpyruvate hydrolase activity"/>
    <property type="evidence" value="ECO:0007669"/>
    <property type="project" value="TreeGrafter"/>
</dbReference>
<comment type="caution">
    <text evidence="16">The sequence shown here is derived from an EMBL/GenBank/DDBJ whole genome shotgun (WGS) entry which is preliminary data.</text>
</comment>
<comment type="catalytic activity">
    <reaction evidence="8">
        <text>oxaloacetate = enol-oxaloacetate</text>
        <dbReference type="Rhea" id="RHEA:16021"/>
        <dbReference type="ChEBI" id="CHEBI:16452"/>
        <dbReference type="ChEBI" id="CHEBI:17479"/>
        <dbReference type="EC" id="5.3.2.2"/>
    </reaction>
    <physiologicalReaction direction="right-to-left" evidence="8">
        <dbReference type="Rhea" id="RHEA:16023"/>
    </physiologicalReaction>
</comment>
<dbReference type="GO" id="GO:0019752">
    <property type="term" value="P:carboxylic acid metabolic process"/>
    <property type="evidence" value="ECO:0007669"/>
    <property type="project" value="UniProtKB-ARBA"/>
</dbReference>
<keyword evidence="3" id="KW-0479">Metal-binding</keyword>
<comment type="catalytic activity">
    <reaction evidence="14">
        <text>acetylpyruvate + H2O = acetate + pyruvate + H(+)</text>
        <dbReference type="Rhea" id="RHEA:16097"/>
        <dbReference type="ChEBI" id="CHEBI:15360"/>
        <dbReference type="ChEBI" id="CHEBI:15361"/>
        <dbReference type="ChEBI" id="CHEBI:15377"/>
        <dbReference type="ChEBI" id="CHEBI:15378"/>
        <dbReference type="ChEBI" id="CHEBI:30089"/>
    </reaction>
</comment>
<evidence type="ECO:0000256" key="7">
    <source>
        <dbReference type="ARBA" id="ARBA00044830"/>
    </source>
</evidence>
<dbReference type="InterPro" id="IPR036663">
    <property type="entry name" value="Fumarylacetoacetase_C_sf"/>
</dbReference>
<comment type="catalytic activity">
    <reaction evidence="11">
        <text>a 3-acylpyruvate + H2O = a carboxylate + pyruvate + H(+)</text>
        <dbReference type="Rhea" id="RHEA:19009"/>
        <dbReference type="ChEBI" id="CHEBI:15361"/>
        <dbReference type="ChEBI" id="CHEBI:15377"/>
        <dbReference type="ChEBI" id="CHEBI:15378"/>
        <dbReference type="ChEBI" id="CHEBI:29067"/>
        <dbReference type="ChEBI" id="CHEBI:57278"/>
        <dbReference type="EC" id="3.7.1.5"/>
    </reaction>
</comment>
<dbReference type="Gene3D" id="3.90.850.10">
    <property type="entry name" value="Fumarylacetoacetase-like, C-terminal domain"/>
    <property type="match status" value="1"/>
</dbReference>
<evidence type="ECO:0000256" key="11">
    <source>
        <dbReference type="ARBA" id="ARBA00047858"/>
    </source>
</evidence>